<evidence type="ECO:0000256" key="5">
    <source>
        <dbReference type="ARBA" id="ARBA00022448"/>
    </source>
</evidence>
<dbReference type="GeneID" id="25259384"/>
<keyword evidence="14" id="KW-1185">Reference proteome</keyword>
<evidence type="ECO:0000256" key="3">
    <source>
        <dbReference type="ARBA" id="ARBA00009274"/>
    </source>
</evidence>
<accession>A0A098VVI0</accession>
<feature type="transmembrane region" description="Helical" evidence="12">
    <location>
        <begin position="51"/>
        <end position="74"/>
    </location>
</feature>
<dbReference type="PANTHER" id="PTHR35329:SF2">
    <property type="entry name" value="CHITIN SYNTHASE EXPORT CHAPERONE"/>
    <property type="match status" value="1"/>
</dbReference>
<evidence type="ECO:0000313" key="13">
    <source>
        <dbReference type="EMBL" id="KGG51741.1"/>
    </source>
</evidence>
<keyword evidence="11" id="KW-0961">Cell wall biogenesis/degradation</keyword>
<evidence type="ECO:0000256" key="6">
    <source>
        <dbReference type="ARBA" id="ARBA00022692"/>
    </source>
</evidence>
<keyword evidence="9 12" id="KW-1133">Transmembrane helix</keyword>
<dbReference type="PANTHER" id="PTHR35329">
    <property type="entry name" value="CHITIN SYNTHASE EXPORT CHAPERONE"/>
    <property type="match status" value="1"/>
</dbReference>
<sequence length="153" mass="17236">MTAQPASGSNFLLFGEFSWICLQSCLNVCPSLNLPEPKCYSRNVDIGGFLLFQPAVLIIDIISIFMTMIMIYNVKRKYIAVGRKEIVIFFYFYMLSLIVDMLLGTNIIGTTSFVYPVRKYARYLLVSCCPLCGVGLRMFLVASVEWACCISMG</sequence>
<gene>
    <name evidence="13" type="ORF">DI09_28p220</name>
</gene>
<comment type="subcellular location">
    <subcellularLocation>
        <location evidence="1">Endomembrane system</location>
        <topology evidence="1">Multi-pass membrane protein</topology>
    </subcellularLocation>
    <subcellularLocation>
        <location evidence="2">Endoplasmic reticulum membrane</location>
    </subcellularLocation>
</comment>
<dbReference type="AlphaFoldDB" id="A0A098VVI0"/>
<evidence type="ECO:0000256" key="12">
    <source>
        <dbReference type="SAM" id="Phobius"/>
    </source>
</evidence>
<name>A0A098VVI0_9MICR</name>
<evidence type="ECO:0000256" key="2">
    <source>
        <dbReference type="ARBA" id="ARBA00004586"/>
    </source>
</evidence>
<dbReference type="Pfam" id="PF12271">
    <property type="entry name" value="Chs7"/>
    <property type="match status" value="1"/>
</dbReference>
<dbReference type="InterPro" id="IPR022057">
    <property type="entry name" value="Chs7"/>
</dbReference>
<evidence type="ECO:0000256" key="11">
    <source>
        <dbReference type="ARBA" id="ARBA00023316"/>
    </source>
</evidence>
<dbReference type="GO" id="GO:0051082">
    <property type="term" value="F:unfolded protein binding"/>
    <property type="evidence" value="ECO:0007669"/>
    <property type="project" value="TreeGrafter"/>
</dbReference>
<comment type="similarity">
    <text evidence="3">Belongs to the CHS7 family.</text>
</comment>
<evidence type="ECO:0000256" key="8">
    <source>
        <dbReference type="ARBA" id="ARBA00022927"/>
    </source>
</evidence>
<evidence type="ECO:0000256" key="10">
    <source>
        <dbReference type="ARBA" id="ARBA00023136"/>
    </source>
</evidence>
<dbReference type="VEuPathDB" id="MicrosporidiaDB:DI09_28p220"/>
<proteinExistence type="inferred from homology"/>
<evidence type="ECO:0000256" key="1">
    <source>
        <dbReference type="ARBA" id="ARBA00004127"/>
    </source>
</evidence>
<comment type="caution">
    <text evidence="13">The sequence shown here is derived from an EMBL/GenBank/DDBJ whole genome shotgun (WGS) entry which is preliminary data.</text>
</comment>
<keyword evidence="7" id="KW-0256">Endoplasmic reticulum</keyword>
<organism evidence="13 14">
    <name type="scientific">Mitosporidium daphniae</name>
    <dbReference type="NCBI Taxonomy" id="1485682"/>
    <lineage>
        <taxon>Eukaryota</taxon>
        <taxon>Fungi</taxon>
        <taxon>Fungi incertae sedis</taxon>
        <taxon>Microsporidia</taxon>
        <taxon>Mitosporidium</taxon>
    </lineage>
</organism>
<dbReference type="GO" id="GO:0006457">
    <property type="term" value="P:protein folding"/>
    <property type="evidence" value="ECO:0007669"/>
    <property type="project" value="TreeGrafter"/>
</dbReference>
<keyword evidence="10 12" id="KW-0472">Membrane</keyword>
<evidence type="ECO:0000256" key="9">
    <source>
        <dbReference type="ARBA" id="ARBA00022989"/>
    </source>
</evidence>
<dbReference type="EMBL" id="JMKJ01000210">
    <property type="protein sequence ID" value="KGG51741.1"/>
    <property type="molecule type" value="Genomic_DNA"/>
</dbReference>
<evidence type="ECO:0000256" key="4">
    <source>
        <dbReference type="ARBA" id="ARBA00018354"/>
    </source>
</evidence>
<dbReference type="RefSeq" id="XP_013238169.1">
    <property type="nucleotide sequence ID" value="XM_013382715.1"/>
</dbReference>
<dbReference type="GO" id="GO:0005789">
    <property type="term" value="C:endoplasmic reticulum membrane"/>
    <property type="evidence" value="ECO:0007669"/>
    <property type="project" value="UniProtKB-SubCell"/>
</dbReference>
<keyword evidence="8" id="KW-0653">Protein transport</keyword>
<dbReference type="OrthoDB" id="2189463at2759"/>
<protein>
    <recommendedName>
        <fullName evidence="4">Chitin synthase export chaperone</fullName>
    </recommendedName>
</protein>
<reference evidence="13 14" key="1">
    <citation type="submission" date="2014-04" db="EMBL/GenBank/DDBJ databases">
        <title>A new species of microsporidia sheds light on the evolution of extreme parasitism.</title>
        <authorList>
            <person name="Haag K.L."/>
            <person name="James T.Y."/>
            <person name="Larsson R."/>
            <person name="Schaer T.M."/>
            <person name="Refardt D."/>
            <person name="Pombert J.-F."/>
            <person name="Ebert D."/>
        </authorList>
    </citation>
    <scope>NUCLEOTIDE SEQUENCE [LARGE SCALE GENOMIC DNA]</scope>
    <source>
        <strain evidence="13 14">UGP3</strain>
        <tissue evidence="13">Spores</tissue>
    </source>
</reference>
<evidence type="ECO:0000256" key="7">
    <source>
        <dbReference type="ARBA" id="ARBA00022824"/>
    </source>
</evidence>
<dbReference type="GO" id="GO:0015031">
    <property type="term" value="P:protein transport"/>
    <property type="evidence" value="ECO:0007669"/>
    <property type="project" value="UniProtKB-KW"/>
</dbReference>
<keyword evidence="6 12" id="KW-0812">Transmembrane</keyword>
<evidence type="ECO:0000313" key="14">
    <source>
        <dbReference type="Proteomes" id="UP000029725"/>
    </source>
</evidence>
<dbReference type="GO" id="GO:0071555">
    <property type="term" value="P:cell wall organization"/>
    <property type="evidence" value="ECO:0007669"/>
    <property type="project" value="UniProtKB-KW"/>
</dbReference>
<keyword evidence="5" id="KW-0813">Transport</keyword>
<feature type="transmembrane region" description="Helical" evidence="12">
    <location>
        <begin position="120"/>
        <end position="142"/>
    </location>
</feature>
<dbReference type="Proteomes" id="UP000029725">
    <property type="component" value="Unassembled WGS sequence"/>
</dbReference>
<dbReference type="HOGENOM" id="CLU_1713722_0_0_1"/>
<feature type="transmembrane region" description="Helical" evidence="12">
    <location>
        <begin position="86"/>
        <end position="108"/>
    </location>
</feature>